<dbReference type="InterPro" id="IPR051055">
    <property type="entry name" value="PIF1_helicase"/>
</dbReference>
<evidence type="ECO:0000259" key="2">
    <source>
        <dbReference type="Pfam" id="PF05970"/>
    </source>
</evidence>
<keyword evidence="1" id="KW-0347">Helicase</keyword>
<dbReference type="EC" id="5.6.2.3" evidence="1"/>
<dbReference type="InterPro" id="IPR027417">
    <property type="entry name" value="P-loop_NTPase"/>
</dbReference>
<dbReference type="PANTHER" id="PTHR47642:SF5">
    <property type="entry name" value="ATP-DEPENDENT DNA HELICASE"/>
    <property type="match status" value="1"/>
</dbReference>
<keyword evidence="1" id="KW-0227">DNA damage</keyword>
<keyword evidence="1" id="KW-0234">DNA repair</keyword>
<feature type="domain" description="DNA helicase Pif1-like DEAD-box helicase" evidence="2">
    <location>
        <begin position="4"/>
        <end position="108"/>
    </location>
</feature>
<comment type="cofactor">
    <cofactor evidence="1">
        <name>Mg(2+)</name>
        <dbReference type="ChEBI" id="CHEBI:18420"/>
    </cofactor>
</comment>
<comment type="catalytic activity">
    <reaction evidence="1">
        <text>ATP + H2O = ADP + phosphate + H(+)</text>
        <dbReference type="Rhea" id="RHEA:13065"/>
        <dbReference type="ChEBI" id="CHEBI:15377"/>
        <dbReference type="ChEBI" id="CHEBI:15378"/>
        <dbReference type="ChEBI" id="CHEBI:30616"/>
        <dbReference type="ChEBI" id="CHEBI:43474"/>
        <dbReference type="ChEBI" id="CHEBI:456216"/>
        <dbReference type="EC" id="5.6.2.3"/>
    </reaction>
</comment>
<keyword evidence="4" id="KW-1185">Reference proteome</keyword>
<evidence type="ECO:0000256" key="1">
    <source>
        <dbReference type="RuleBase" id="RU363044"/>
    </source>
</evidence>
<keyword evidence="1" id="KW-0547">Nucleotide-binding</keyword>
<proteinExistence type="inferred from homology"/>
<keyword evidence="1" id="KW-0067">ATP-binding</keyword>
<name>A0ABN7VGV0_GIGMA</name>
<keyword evidence="1" id="KW-0233">DNA recombination</keyword>
<dbReference type="InterPro" id="IPR010285">
    <property type="entry name" value="DNA_helicase_pif1-like_DEAD"/>
</dbReference>
<protein>
    <recommendedName>
        <fullName evidence="1">ATP-dependent DNA helicase</fullName>
        <ecNumber evidence="1">5.6.2.3</ecNumber>
    </recommendedName>
</protein>
<organism evidence="3 4">
    <name type="scientific">Gigaspora margarita</name>
    <dbReference type="NCBI Taxonomy" id="4874"/>
    <lineage>
        <taxon>Eukaryota</taxon>
        <taxon>Fungi</taxon>
        <taxon>Fungi incertae sedis</taxon>
        <taxon>Mucoromycota</taxon>
        <taxon>Glomeromycotina</taxon>
        <taxon>Glomeromycetes</taxon>
        <taxon>Diversisporales</taxon>
        <taxon>Gigasporaceae</taxon>
        <taxon>Gigaspora</taxon>
    </lineage>
</organism>
<dbReference type="EMBL" id="CAJVQB010014945">
    <property type="protein sequence ID" value="CAG8771589.1"/>
    <property type="molecule type" value="Genomic_DNA"/>
</dbReference>
<evidence type="ECO:0000313" key="3">
    <source>
        <dbReference type="EMBL" id="CAG8771589.1"/>
    </source>
</evidence>
<dbReference type="Proteomes" id="UP000789901">
    <property type="component" value="Unassembled WGS sequence"/>
</dbReference>
<evidence type="ECO:0000313" key="4">
    <source>
        <dbReference type="Proteomes" id="UP000789901"/>
    </source>
</evidence>
<feature type="non-terminal residue" evidence="3">
    <location>
        <position position="117"/>
    </location>
</feature>
<sequence>MLEQKNSNYLLLVLTGVATQNVEEKTIYSELQIISTQTGFISKAFADKDFKTYLQKIDILIIEEISIVSAKLLDFISNLFTRLHNNATAFGGINVIVVGDLFQLSSVSGQLVFQSAT</sequence>
<dbReference type="PANTHER" id="PTHR47642">
    <property type="entry name" value="ATP-DEPENDENT DNA HELICASE"/>
    <property type="match status" value="1"/>
</dbReference>
<comment type="caution">
    <text evidence="3">The sequence shown here is derived from an EMBL/GenBank/DDBJ whole genome shotgun (WGS) entry which is preliminary data.</text>
</comment>
<dbReference type="Gene3D" id="3.40.50.300">
    <property type="entry name" value="P-loop containing nucleotide triphosphate hydrolases"/>
    <property type="match status" value="1"/>
</dbReference>
<dbReference type="SUPFAM" id="SSF52540">
    <property type="entry name" value="P-loop containing nucleoside triphosphate hydrolases"/>
    <property type="match status" value="1"/>
</dbReference>
<keyword evidence="1" id="KW-0378">Hydrolase</keyword>
<accession>A0ABN7VGV0</accession>
<comment type="similarity">
    <text evidence="1">Belongs to the helicase family.</text>
</comment>
<reference evidence="3 4" key="1">
    <citation type="submission" date="2021-06" db="EMBL/GenBank/DDBJ databases">
        <authorList>
            <person name="Kallberg Y."/>
            <person name="Tangrot J."/>
            <person name="Rosling A."/>
        </authorList>
    </citation>
    <scope>NUCLEOTIDE SEQUENCE [LARGE SCALE GENOMIC DNA]</scope>
    <source>
        <strain evidence="3 4">120-4 pot B 10/14</strain>
    </source>
</reference>
<gene>
    <name evidence="3" type="ORF">GMARGA_LOCUS18578</name>
</gene>
<dbReference type="Pfam" id="PF05970">
    <property type="entry name" value="PIF1"/>
    <property type="match status" value="1"/>
</dbReference>